<feature type="transmembrane region" description="Helical" evidence="8">
    <location>
        <begin position="106"/>
        <end position="123"/>
    </location>
</feature>
<feature type="transmembrane region" description="Helical" evidence="8">
    <location>
        <begin position="37"/>
        <end position="54"/>
    </location>
</feature>
<comment type="subcellular location">
    <subcellularLocation>
        <location evidence="1">Cell membrane</location>
        <topology evidence="1">Multi-pass membrane protein</topology>
    </subcellularLocation>
</comment>
<dbReference type="Proteomes" id="UP001218246">
    <property type="component" value="Unassembled WGS sequence"/>
</dbReference>
<comment type="caution">
    <text evidence="10">The sequence shown here is derived from an EMBL/GenBank/DDBJ whole genome shotgun (WGS) entry which is preliminary data.</text>
</comment>
<dbReference type="InterPro" id="IPR000620">
    <property type="entry name" value="EamA_dom"/>
</dbReference>
<evidence type="ECO:0000313" key="11">
    <source>
        <dbReference type="Proteomes" id="UP001218246"/>
    </source>
</evidence>
<dbReference type="NCBIfam" id="TIGR00688">
    <property type="entry name" value="rarD"/>
    <property type="match status" value="1"/>
</dbReference>
<name>A0ABT6H745_9BACI</name>
<gene>
    <name evidence="10" type="primary">rarD</name>
    <name evidence="10" type="ORF">P6P90_09915</name>
</gene>
<dbReference type="RefSeq" id="WP_124563064.1">
    <property type="nucleotide sequence ID" value="NZ_JARRRY010000004.1"/>
</dbReference>
<dbReference type="SUPFAM" id="SSF103481">
    <property type="entry name" value="Multidrug resistance efflux transporter EmrE"/>
    <property type="match status" value="2"/>
</dbReference>
<dbReference type="InterPro" id="IPR004626">
    <property type="entry name" value="RarD"/>
</dbReference>
<dbReference type="PANTHER" id="PTHR22911">
    <property type="entry name" value="ACYL-MALONYL CONDENSING ENZYME-RELATED"/>
    <property type="match status" value="1"/>
</dbReference>
<feature type="transmembrane region" description="Helical" evidence="8">
    <location>
        <begin position="211"/>
        <end position="229"/>
    </location>
</feature>
<feature type="domain" description="EamA" evidence="9">
    <location>
        <begin position="6"/>
        <end position="146"/>
    </location>
</feature>
<keyword evidence="4" id="KW-1003">Cell membrane</keyword>
<evidence type="ECO:0000313" key="10">
    <source>
        <dbReference type="EMBL" id="MDG5754286.1"/>
    </source>
</evidence>
<evidence type="ECO:0000256" key="3">
    <source>
        <dbReference type="ARBA" id="ARBA00022448"/>
    </source>
</evidence>
<keyword evidence="3" id="KW-0813">Transport</keyword>
<dbReference type="InterPro" id="IPR037185">
    <property type="entry name" value="EmrE-like"/>
</dbReference>
<keyword evidence="5 8" id="KW-0812">Transmembrane</keyword>
<dbReference type="PANTHER" id="PTHR22911:SF137">
    <property type="entry name" value="SOLUTE CARRIER FAMILY 35 MEMBER G2-RELATED"/>
    <property type="match status" value="1"/>
</dbReference>
<evidence type="ECO:0000256" key="5">
    <source>
        <dbReference type="ARBA" id="ARBA00022692"/>
    </source>
</evidence>
<evidence type="ECO:0000256" key="7">
    <source>
        <dbReference type="ARBA" id="ARBA00023136"/>
    </source>
</evidence>
<keyword evidence="6 8" id="KW-1133">Transmembrane helix</keyword>
<dbReference type="EMBL" id="JARULN010000007">
    <property type="protein sequence ID" value="MDG5754286.1"/>
    <property type="molecule type" value="Genomic_DNA"/>
</dbReference>
<sequence>MNMQQKGAWYAGSAYVMWGVLPLYWKLLQHVPSEIILAHRVIWSFVFMMGIMVFKQQFHALWVSCRNLAAQPKLLLLLVTASFLISINWFIYIWAVNHNHIIEASLGYYINPLVSILLGMVVLKERLTFWQIISVLCAATGVSILTLLYGAFPWIALCLAVSFGIYGLVKKVIALDAAVGLTIETLLIAPVALIYVMLPHTNTGVIEWHDLLLLAGGGVATALPLLYFAKGAKLISLSMIGFLQYIAPSISLGIGVFLYNERFTHAHMIAFSFIWIALLIFSFANTKLMRRLRPNTRKDKAV</sequence>
<feature type="transmembrane region" description="Helical" evidence="8">
    <location>
        <begin position="181"/>
        <end position="199"/>
    </location>
</feature>
<protein>
    <submittedName>
        <fullName evidence="10">EamA family transporter RarD</fullName>
    </submittedName>
</protein>
<organism evidence="10 11">
    <name type="scientific">Ectobacillus antri</name>
    <dbReference type="NCBI Taxonomy" id="2486280"/>
    <lineage>
        <taxon>Bacteria</taxon>
        <taxon>Bacillati</taxon>
        <taxon>Bacillota</taxon>
        <taxon>Bacilli</taxon>
        <taxon>Bacillales</taxon>
        <taxon>Bacillaceae</taxon>
        <taxon>Ectobacillus</taxon>
    </lineage>
</organism>
<evidence type="ECO:0000256" key="6">
    <source>
        <dbReference type="ARBA" id="ARBA00022989"/>
    </source>
</evidence>
<evidence type="ECO:0000256" key="8">
    <source>
        <dbReference type="SAM" id="Phobius"/>
    </source>
</evidence>
<feature type="transmembrane region" description="Helical" evidence="8">
    <location>
        <begin position="128"/>
        <end position="145"/>
    </location>
</feature>
<accession>A0ABT6H745</accession>
<feature type="transmembrane region" description="Helical" evidence="8">
    <location>
        <begin position="241"/>
        <end position="259"/>
    </location>
</feature>
<feature type="transmembrane region" description="Helical" evidence="8">
    <location>
        <begin position="151"/>
        <end position="169"/>
    </location>
</feature>
<feature type="transmembrane region" description="Helical" evidence="8">
    <location>
        <begin position="7"/>
        <end position="25"/>
    </location>
</feature>
<keyword evidence="11" id="KW-1185">Reference proteome</keyword>
<feature type="transmembrane region" description="Helical" evidence="8">
    <location>
        <begin position="74"/>
        <end position="94"/>
    </location>
</feature>
<proteinExistence type="inferred from homology"/>
<evidence type="ECO:0000256" key="1">
    <source>
        <dbReference type="ARBA" id="ARBA00004651"/>
    </source>
</evidence>
<dbReference type="Gene3D" id="1.10.3730.20">
    <property type="match status" value="1"/>
</dbReference>
<reference evidence="10 11" key="1">
    <citation type="submission" date="2023-04" db="EMBL/GenBank/DDBJ databases">
        <title>Ectobacillus antri isolated from activated sludge.</title>
        <authorList>
            <person name="Yan P."/>
            <person name="Liu X."/>
        </authorList>
    </citation>
    <scope>NUCLEOTIDE SEQUENCE [LARGE SCALE GENOMIC DNA]</scope>
    <source>
        <strain evidence="10 11">C18H</strain>
    </source>
</reference>
<evidence type="ECO:0000259" key="9">
    <source>
        <dbReference type="Pfam" id="PF00892"/>
    </source>
</evidence>
<evidence type="ECO:0000256" key="2">
    <source>
        <dbReference type="ARBA" id="ARBA00007362"/>
    </source>
</evidence>
<feature type="transmembrane region" description="Helical" evidence="8">
    <location>
        <begin position="265"/>
        <end position="284"/>
    </location>
</feature>
<comment type="similarity">
    <text evidence="2">Belongs to the EamA transporter family.</text>
</comment>
<dbReference type="Pfam" id="PF00892">
    <property type="entry name" value="EamA"/>
    <property type="match status" value="1"/>
</dbReference>
<keyword evidence="7 8" id="KW-0472">Membrane</keyword>
<evidence type="ECO:0000256" key="4">
    <source>
        <dbReference type="ARBA" id="ARBA00022475"/>
    </source>
</evidence>